<reference evidence="1" key="1">
    <citation type="journal article" date="2023" name="Mol. Biol. Evol.">
        <title>Third-Generation Sequencing Reveals the Adaptive Role of the Epigenome in Three Deep-Sea Polychaetes.</title>
        <authorList>
            <person name="Perez M."/>
            <person name="Aroh O."/>
            <person name="Sun Y."/>
            <person name="Lan Y."/>
            <person name="Juniper S.K."/>
            <person name="Young C.R."/>
            <person name="Angers B."/>
            <person name="Qian P.Y."/>
        </authorList>
    </citation>
    <scope>NUCLEOTIDE SEQUENCE</scope>
    <source>
        <strain evidence="1">P08H-3</strain>
    </source>
</reference>
<evidence type="ECO:0000313" key="2">
    <source>
        <dbReference type="Proteomes" id="UP001208570"/>
    </source>
</evidence>
<dbReference type="EMBL" id="JAODUP010000014">
    <property type="protein sequence ID" value="KAK2168779.1"/>
    <property type="molecule type" value="Genomic_DNA"/>
</dbReference>
<protein>
    <submittedName>
        <fullName evidence="1">Uncharacterized protein</fullName>
    </submittedName>
</protein>
<feature type="non-terminal residue" evidence="1">
    <location>
        <position position="1"/>
    </location>
</feature>
<organism evidence="1 2">
    <name type="scientific">Paralvinella palmiformis</name>
    <dbReference type="NCBI Taxonomy" id="53620"/>
    <lineage>
        <taxon>Eukaryota</taxon>
        <taxon>Metazoa</taxon>
        <taxon>Spiralia</taxon>
        <taxon>Lophotrochozoa</taxon>
        <taxon>Annelida</taxon>
        <taxon>Polychaeta</taxon>
        <taxon>Sedentaria</taxon>
        <taxon>Canalipalpata</taxon>
        <taxon>Terebellida</taxon>
        <taxon>Terebelliformia</taxon>
        <taxon>Alvinellidae</taxon>
        <taxon>Paralvinella</taxon>
    </lineage>
</organism>
<sequence length="36" mass="4065">LLVYFVHNAIVGSNSINEELFRAVHTPLELHLTTLC</sequence>
<comment type="caution">
    <text evidence="1">The sequence shown here is derived from an EMBL/GenBank/DDBJ whole genome shotgun (WGS) entry which is preliminary data.</text>
</comment>
<evidence type="ECO:0000313" key="1">
    <source>
        <dbReference type="EMBL" id="KAK2168779.1"/>
    </source>
</evidence>
<accession>A0AAD9KCN3</accession>
<gene>
    <name evidence="1" type="ORF">LSH36_14g05073</name>
</gene>
<dbReference type="AlphaFoldDB" id="A0AAD9KCN3"/>
<proteinExistence type="predicted"/>
<dbReference type="Proteomes" id="UP001208570">
    <property type="component" value="Unassembled WGS sequence"/>
</dbReference>
<keyword evidence="2" id="KW-1185">Reference proteome</keyword>
<name>A0AAD9KCN3_9ANNE</name>